<gene>
    <name evidence="1" type="ORF">DPMN_173638</name>
</gene>
<dbReference type="Proteomes" id="UP000828390">
    <property type="component" value="Unassembled WGS sequence"/>
</dbReference>
<reference evidence="1" key="1">
    <citation type="journal article" date="2019" name="bioRxiv">
        <title>The Genome of the Zebra Mussel, Dreissena polymorpha: A Resource for Invasive Species Research.</title>
        <authorList>
            <person name="McCartney M.A."/>
            <person name="Auch B."/>
            <person name="Kono T."/>
            <person name="Mallez S."/>
            <person name="Zhang Y."/>
            <person name="Obille A."/>
            <person name="Becker A."/>
            <person name="Abrahante J.E."/>
            <person name="Garbe J."/>
            <person name="Badalamenti J.P."/>
            <person name="Herman A."/>
            <person name="Mangelson H."/>
            <person name="Liachko I."/>
            <person name="Sullivan S."/>
            <person name="Sone E.D."/>
            <person name="Koren S."/>
            <person name="Silverstein K.A.T."/>
            <person name="Beckman K.B."/>
            <person name="Gohl D.M."/>
        </authorList>
    </citation>
    <scope>NUCLEOTIDE SEQUENCE</scope>
    <source>
        <strain evidence="1">Duluth1</strain>
        <tissue evidence="1">Whole animal</tissue>
    </source>
</reference>
<name>A0A9D4E4H2_DREPO</name>
<accession>A0A9D4E4H2</accession>
<sequence>MGSDTPWPTAEDHLYQTNVWTVISAIAVNTKGHELYMGSDTPWPTADDHLYQTEVWTVISVIAVNTKISDIIFNGQRGR</sequence>
<dbReference type="AlphaFoldDB" id="A0A9D4E4H2"/>
<keyword evidence="2" id="KW-1185">Reference proteome</keyword>
<comment type="caution">
    <text evidence="1">The sequence shown here is derived from an EMBL/GenBank/DDBJ whole genome shotgun (WGS) entry which is preliminary data.</text>
</comment>
<dbReference type="EMBL" id="JAIWYP010000009">
    <property type="protein sequence ID" value="KAH3772300.1"/>
    <property type="molecule type" value="Genomic_DNA"/>
</dbReference>
<proteinExistence type="predicted"/>
<reference evidence="1" key="2">
    <citation type="submission" date="2020-11" db="EMBL/GenBank/DDBJ databases">
        <authorList>
            <person name="McCartney M.A."/>
            <person name="Auch B."/>
            <person name="Kono T."/>
            <person name="Mallez S."/>
            <person name="Becker A."/>
            <person name="Gohl D.M."/>
            <person name="Silverstein K.A.T."/>
            <person name="Koren S."/>
            <person name="Bechman K.B."/>
            <person name="Herman A."/>
            <person name="Abrahante J.E."/>
            <person name="Garbe J."/>
        </authorList>
    </citation>
    <scope>NUCLEOTIDE SEQUENCE</scope>
    <source>
        <strain evidence="1">Duluth1</strain>
        <tissue evidence="1">Whole animal</tissue>
    </source>
</reference>
<evidence type="ECO:0000313" key="2">
    <source>
        <dbReference type="Proteomes" id="UP000828390"/>
    </source>
</evidence>
<protein>
    <submittedName>
        <fullName evidence="1">Uncharacterized protein</fullName>
    </submittedName>
</protein>
<organism evidence="1 2">
    <name type="scientific">Dreissena polymorpha</name>
    <name type="common">Zebra mussel</name>
    <name type="synonym">Mytilus polymorpha</name>
    <dbReference type="NCBI Taxonomy" id="45954"/>
    <lineage>
        <taxon>Eukaryota</taxon>
        <taxon>Metazoa</taxon>
        <taxon>Spiralia</taxon>
        <taxon>Lophotrochozoa</taxon>
        <taxon>Mollusca</taxon>
        <taxon>Bivalvia</taxon>
        <taxon>Autobranchia</taxon>
        <taxon>Heteroconchia</taxon>
        <taxon>Euheterodonta</taxon>
        <taxon>Imparidentia</taxon>
        <taxon>Neoheterodontei</taxon>
        <taxon>Myida</taxon>
        <taxon>Dreissenoidea</taxon>
        <taxon>Dreissenidae</taxon>
        <taxon>Dreissena</taxon>
    </lineage>
</organism>
<evidence type="ECO:0000313" key="1">
    <source>
        <dbReference type="EMBL" id="KAH3772300.1"/>
    </source>
</evidence>